<evidence type="ECO:0000313" key="1">
    <source>
        <dbReference type="EMBL" id="MBA5687395.1"/>
    </source>
</evidence>
<dbReference type="Gene3D" id="3.40.30.10">
    <property type="entry name" value="Glutaredoxin"/>
    <property type="match status" value="1"/>
</dbReference>
<proteinExistence type="predicted"/>
<gene>
    <name evidence="1" type="ORF">H3H39_10095</name>
</gene>
<evidence type="ECO:0008006" key="3">
    <source>
        <dbReference type="Google" id="ProtNLM"/>
    </source>
</evidence>
<accession>A0A7W2F967</accession>
<organism evidence="1 2">
    <name type="scientific">Rugamonas apoptosis</name>
    <dbReference type="NCBI Taxonomy" id="2758570"/>
    <lineage>
        <taxon>Bacteria</taxon>
        <taxon>Pseudomonadati</taxon>
        <taxon>Pseudomonadota</taxon>
        <taxon>Betaproteobacteria</taxon>
        <taxon>Burkholderiales</taxon>
        <taxon>Oxalobacteraceae</taxon>
        <taxon>Telluria group</taxon>
        <taxon>Rugamonas</taxon>
    </lineage>
</organism>
<dbReference type="InterPro" id="IPR036249">
    <property type="entry name" value="Thioredoxin-like_sf"/>
</dbReference>
<evidence type="ECO:0000313" key="2">
    <source>
        <dbReference type="Proteomes" id="UP000573499"/>
    </source>
</evidence>
<dbReference type="RefSeq" id="WP_182153242.1">
    <property type="nucleotide sequence ID" value="NZ_JACEZU010000004.1"/>
</dbReference>
<dbReference type="SUPFAM" id="SSF52833">
    <property type="entry name" value="Thioredoxin-like"/>
    <property type="match status" value="1"/>
</dbReference>
<dbReference type="AlphaFoldDB" id="A0A7W2F967"/>
<dbReference type="EMBL" id="JACEZU010000004">
    <property type="protein sequence ID" value="MBA5687395.1"/>
    <property type="molecule type" value="Genomic_DNA"/>
</dbReference>
<dbReference type="Proteomes" id="UP000573499">
    <property type="component" value="Unassembled WGS sequence"/>
</dbReference>
<name>A0A7W2F967_9BURK</name>
<keyword evidence="2" id="KW-1185">Reference proteome</keyword>
<reference evidence="1 2" key="1">
    <citation type="submission" date="2020-07" db="EMBL/GenBank/DDBJ databases">
        <title>Novel species isolated from subtropical streams in China.</title>
        <authorList>
            <person name="Lu H."/>
        </authorList>
    </citation>
    <scope>NUCLEOTIDE SEQUENCE [LARGE SCALE GENOMIC DNA]</scope>
    <source>
        <strain evidence="1 2">LX47W</strain>
    </source>
</reference>
<comment type="caution">
    <text evidence="1">The sequence shown here is derived from an EMBL/GenBank/DDBJ whole genome shotgun (WGS) entry which is preliminary data.</text>
</comment>
<protein>
    <recommendedName>
        <fullName evidence="3">Thioredoxin-like fold domain-containing protein</fullName>
    </recommendedName>
</protein>
<sequence length="198" mass="20108">MSLKGGVVRAAILSTEPMAPAATRSAEALVRAAGRLAGLAAALLAVALAASPCRADDALLAPAQDLRADGAAAAARGMPVVLLFSLPDCAYCLVVRRNYLLPLERDLPLARRPVVREAGLDDTAPLRGFDGAITSGKALAARYHARFAPTVVLLDASGALLAPPIVGGDTTGLYGGYLDNALAEAVRRLASSAGGKAQ</sequence>